<dbReference type="GO" id="GO:0030313">
    <property type="term" value="C:cell envelope"/>
    <property type="evidence" value="ECO:0007669"/>
    <property type="project" value="UniProtKB-SubCell"/>
</dbReference>
<accession>A0A090NCS5</accession>
<gene>
    <name evidence="5" type="ORF">WRSd3_03766</name>
</gene>
<reference evidence="5 6" key="1">
    <citation type="submission" date="2013-10" db="EMBL/GenBank/DDBJ databases">
        <title>Draft genomes and the virulence plasmids of Sd1617 vaccine constructs: WRSd3 and WRSd5.</title>
        <authorList>
            <person name="Aksomboon Vongsawan A."/>
            <person name="Venkatesan M.M."/>
            <person name="Vaisvil B."/>
            <person name="Emel G."/>
            <person name="Kepatral V."/>
            <person name="Sethabutr O."/>
            <person name="Serichantalergs O."/>
            <person name="Mason C."/>
        </authorList>
    </citation>
    <scope>NUCLEOTIDE SEQUENCE [LARGE SCALE GENOMIC DNA]</scope>
    <source>
        <strain evidence="5 6">WRSd3</strain>
    </source>
</reference>
<protein>
    <submittedName>
        <fullName evidence="5">D-ribose-binding protein</fullName>
    </submittedName>
</protein>
<comment type="similarity">
    <text evidence="2">Belongs to the bacterial solute-binding protein 2 family.</text>
</comment>
<evidence type="ECO:0000259" key="4">
    <source>
        <dbReference type="Pfam" id="PF13407"/>
    </source>
</evidence>
<proteinExistence type="inferred from homology"/>
<dbReference type="SUPFAM" id="SSF53822">
    <property type="entry name" value="Periplasmic binding protein-like I"/>
    <property type="match status" value="1"/>
</dbReference>
<dbReference type="Gene3D" id="3.40.50.2300">
    <property type="match status" value="2"/>
</dbReference>
<dbReference type="InterPro" id="IPR028082">
    <property type="entry name" value="Peripla_BP_I"/>
</dbReference>
<keyword evidence="3" id="KW-0732">Signal</keyword>
<dbReference type="Proteomes" id="UP000017944">
    <property type="component" value="Unassembled WGS sequence"/>
</dbReference>
<dbReference type="PANTHER" id="PTHR46847">
    <property type="entry name" value="D-ALLOSE-BINDING PERIPLASMIC PROTEIN-RELATED"/>
    <property type="match status" value="1"/>
</dbReference>
<dbReference type="GO" id="GO:0055085">
    <property type="term" value="P:transmembrane transport"/>
    <property type="evidence" value="ECO:0007669"/>
    <property type="project" value="UniProtKB-ARBA"/>
</dbReference>
<organism evidence="5 6">
    <name type="scientific">Shigella dysenteriae WRSd3</name>
    <dbReference type="NCBI Taxonomy" id="1401327"/>
    <lineage>
        <taxon>Bacteria</taxon>
        <taxon>Pseudomonadati</taxon>
        <taxon>Pseudomonadota</taxon>
        <taxon>Gammaproteobacteria</taxon>
        <taxon>Enterobacterales</taxon>
        <taxon>Enterobacteriaceae</taxon>
        <taxon>Shigella</taxon>
    </lineage>
</organism>
<dbReference type="Pfam" id="PF13407">
    <property type="entry name" value="Peripla_BP_4"/>
    <property type="match status" value="1"/>
</dbReference>
<feature type="domain" description="Periplasmic binding protein" evidence="4">
    <location>
        <begin position="3"/>
        <end position="87"/>
    </location>
</feature>
<name>A0A090NCS5_SHIDY</name>
<dbReference type="EMBL" id="AXUT01000388">
    <property type="protein sequence ID" value="ESU77339.1"/>
    <property type="molecule type" value="Genomic_DNA"/>
</dbReference>
<comment type="caution">
    <text evidence="5">The sequence shown here is derived from an EMBL/GenBank/DDBJ whole genome shotgun (WGS) entry which is preliminary data.</text>
</comment>
<dbReference type="GO" id="GO:0030246">
    <property type="term" value="F:carbohydrate binding"/>
    <property type="evidence" value="ECO:0007669"/>
    <property type="project" value="UniProtKB-ARBA"/>
</dbReference>
<sequence>MNVMQNLLTAHPDVQAVFAQNDEMALGALRALQTAGKSDVMVVGFDGTPDGEKAVNDGKLAATIAQLPDQIGAKGVETADKVLKGEKVQAKYPVDLKLVVKQ</sequence>
<dbReference type="InterPro" id="IPR025997">
    <property type="entry name" value="SBP_2_dom"/>
</dbReference>
<dbReference type="PATRIC" id="fig|1401327.3.peg.3490"/>
<evidence type="ECO:0000313" key="5">
    <source>
        <dbReference type="EMBL" id="ESU77339.1"/>
    </source>
</evidence>
<evidence type="ECO:0000256" key="2">
    <source>
        <dbReference type="ARBA" id="ARBA00007639"/>
    </source>
</evidence>
<comment type="subcellular location">
    <subcellularLocation>
        <location evidence="1">Cell envelope</location>
    </subcellularLocation>
</comment>
<evidence type="ECO:0000256" key="3">
    <source>
        <dbReference type="ARBA" id="ARBA00022729"/>
    </source>
</evidence>
<dbReference type="AlphaFoldDB" id="A0A090NCS5"/>
<dbReference type="PANTHER" id="PTHR46847:SF1">
    <property type="entry name" value="D-ALLOSE-BINDING PERIPLASMIC PROTEIN-RELATED"/>
    <property type="match status" value="1"/>
</dbReference>
<evidence type="ECO:0000313" key="6">
    <source>
        <dbReference type="Proteomes" id="UP000017944"/>
    </source>
</evidence>
<evidence type="ECO:0000256" key="1">
    <source>
        <dbReference type="ARBA" id="ARBA00004196"/>
    </source>
</evidence>